<evidence type="ECO:0000256" key="1">
    <source>
        <dbReference type="ARBA" id="ARBA00023015"/>
    </source>
</evidence>
<organism evidence="5 6">
    <name type="scientific">Enterococcus quebecensis</name>
    <dbReference type="NCBI Taxonomy" id="903983"/>
    <lineage>
        <taxon>Bacteria</taxon>
        <taxon>Bacillati</taxon>
        <taxon>Bacillota</taxon>
        <taxon>Bacilli</taxon>
        <taxon>Lactobacillales</taxon>
        <taxon>Enterococcaceae</taxon>
        <taxon>Enterococcus</taxon>
    </lineage>
</organism>
<dbReference type="AlphaFoldDB" id="A0A1E5H2K6"/>
<feature type="transmembrane region" description="Helical" evidence="3">
    <location>
        <begin position="320"/>
        <end position="342"/>
    </location>
</feature>
<protein>
    <recommendedName>
        <fullName evidence="4">Mga helix-turn-helix domain-containing protein</fullName>
    </recommendedName>
</protein>
<gene>
    <name evidence="5" type="ORF">BCR23_00010</name>
</gene>
<dbReference type="PANTHER" id="PTHR30185:SF12">
    <property type="entry name" value="TRANSCRIPTIONAL REGULATOR MANR"/>
    <property type="match status" value="1"/>
</dbReference>
<dbReference type="PATRIC" id="fig|903983.4.peg.328"/>
<keyword evidence="3" id="KW-1133">Transmembrane helix</keyword>
<evidence type="ECO:0000313" key="6">
    <source>
        <dbReference type="Proteomes" id="UP000094764"/>
    </source>
</evidence>
<dbReference type="Gene3D" id="1.10.10.10">
    <property type="entry name" value="Winged helix-like DNA-binding domain superfamily/Winged helix DNA-binding domain"/>
    <property type="match status" value="1"/>
</dbReference>
<evidence type="ECO:0000256" key="2">
    <source>
        <dbReference type="ARBA" id="ARBA00023163"/>
    </source>
</evidence>
<feature type="transmembrane region" description="Helical" evidence="3">
    <location>
        <begin position="386"/>
        <end position="410"/>
    </location>
</feature>
<keyword evidence="6" id="KW-1185">Reference proteome</keyword>
<dbReference type="Proteomes" id="UP000094764">
    <property type="component" value="Unassembled WGS sequence"/>
</dbReference>
<dbReference type="InterPro" id="IPR007737">
    <property type="entry name" value="Mga_HTH"/>
</dbReference>
<reference evidence="6" key="1">
    <citation type="submission" date="2016-09" db="EMBL/GenBank/DDBJ databases">
        <authorList>
            <person name="Gulvik C.A."/>
        </authorList>
    </citation>
    <scope>NUCLEOTIDE SEQUENCE [LARGE SCALE GENOMIC DNA]</scope>
    <source>
        <strain evidence="6">LMG 26306</strain>
    </source>
</reference>
<dbReference type="InterPro" id="IPR050661">
    <property type="entry name" value="BglG_antiterminators"/>
</dbReference>
<dbReference type="InterPro" id="IPR036388">
    <property type="entry name" value="WH-like_DNA-bd_sf"/>
</dbReference>
<proteinExistence type="predicted"/>
<dbReference type="EMBL" id="MIKB01000001">
    <property type="protein sequence ID" value="OEG19112.1"/>
    <property type="molecule type" value="Genomic_DNA"/>
</dbReference>
<dbReference type="STRING" id="903983.BCR23_00010"/>
<keyword evidence="2" id="KW-0804">Transcription</keyword>
<comment type="caution">
    <text evidence="5">The sequence shown here is derived from an EMBL/GenBank/DDBJ whole genome shotgun (WGS) entry which is preliminary data.</text>
</comment>
<keyword evidence="1" id="KW-0805">Transcription regulation</keyword>
<dbReference type="PANTHER" id="PTHR30185">
    <property type="entry name" value="CRYPTIC BETA-GLUCOSIDE BGL OPERON ANTITERMINATOR"/>
    <property type="match status" value="1"/>
</dbReference>
<keyword evidence="3" id="KW-0812">Transmembrane</keyword>
<sequence>MEFFLNDKNKKKLELFKKLIFKDGEKVSFTYLQHYLDISLSTLKRYFNELETDVQKNEDLKMIIFEKNTGGFQVNNYSDFKIDYLLIHLRLHYLNESLQFKIISCILTKSYLTADELAEELFVSVPYLYKQINTLNEQLKNFHIKVVFHSNENLCGEEKHLRMFCFYFYWNAYRGTIIPFESELSCVFSCPDIIDSLEKRYSSSVINRIKLMLGITMMRQFKYQIQLPTEIKNILKPFEVTTEISMLVKRYFISEDEHLFFNLMLRSFISDIDTSKEKIILFDMFPRSSSLVFSSELLVNEYEKSFYSSASMTSKQKANIFYYLLIGLVHSTFFEINPMYFFRQVMINEQSNTEFLKKYLKRHPKNYRFYKKFRKNHPEFTVDPTFNFGICMLLTILTDMFLIPTVSIYIQYSSNNFGSVFIKNKLLTLFNPESINFTKQIHEANIAIVDNFEVHEEKEEQTFFFVNSFLDERMWLDLIIVIQKILLWSD</sequence>
<dbReference type="RefSeq" id="WP_069633455.1">
    <property type="nucleotide sequence ID" value="NZ_JXKZ01000001.1"/>
</dbReference>
<keyword evidence="3" id="KW-0472">Membrane</keyword>
<feature type="domain" description="Mga helix-turn-helix" evidence="4">
    <location>
        <begin position="89"/>
        <end position="169"/>
    </location>
</feature>
<evidence type="ECO:0000259" key="4">
    <source>
        <dbReference type="Pfam" id="PF05043"/>
    </source>
</evidence>
<dbReference type="OrthoDB" id="2175541at2"/>
<dbReference type="Pfam" id="PF05043">
    <property type="entry name" value="Mga"/>
    <property type="match status" value="1"/>
</dbReference>
<accession>A0A1E5H2K6</accession>
<evidence type="ECO:0000313" key="5">
    <source>
        <dbReference type="EMBL" id="OEG19112.1"/>
    </source>
</evidence>
<evidence type="ECO:0000256" key="3">
    <source>
        <dbReference type="SAM" id="Phobius"/>
    </source>
</evidence>
<name>A0A1E5H2K6_9ENTE</name>